<feature type="domain" description="DNA2/NAM7 helicase-like C-terminal" evidence="14">
    <location>
        <begin position="775"/>
        <end position="975"/>
    </location>
</feature>
<dbReference type="GO" id="GO:0005524">
    <property type="term" value="F:ATP binding"/>
    <property type="evidence" value="ECO:0007669"/>
    <property type="project" value="UniProtKB-KW"/>
</dbReference>
<keyword evidence="10" id="KW-0943">RNA-mediated gene silencing</keyword>
<evidence type="ECO:0000259" key="15">
    <source>
        <dbReference type="Pfam" id="PF21634"/>
    </source>
</evidence>
<evidence type="ECO:0000256" key="10">
    <source>
        <dbReference type="ARBA" id="ARBA00023158"/>
    </source>
</evidence>
<keyword evidence="9" id="KW-0694">RNA-binding</keyword>
<evidence type="ECO:0000256" key="9">
    <source>
        <dbReference type="ARBA" id="ARBA00022884"/>
    </source>
</evidence>
<dbReference type="FunFam" id="3.40.50.300:FF:000608">
    <property type="entry name" value="Mov10 RISC complex RNA helicase"/>
    <property type="match status" value="1"/>
</dbReference>
<evidence type="ECO:0000256" key="11">
    <source>
        <dbReference type="ARBA" id="ARBA00047984"/>
    </source>
</evidence>
<feature type="region of interest" description="Disordered" evidence="12">
    <location>
        <begin position="22"/>
        <end position="48"/>
    </location>
</feature>
<keyword evidence="5" id="KW-0547">Nucleotide-binding</keyword>
<evidence type="ECO:0000256" key="12">
    <source>
        <dbReference type="SAM" id="MobiDB-lite"/>
    </source>
</evidence>
<gene>
    <name evidence="17" type="ORF">V1264_020104</name>
</gene>
<evidence type="ECO:0000259" key="14">
    <source>
        <dbReference type="Pfam" id="PF13087"/>
    </source>
</evidence>
<feature type="domain" description="Helicase MOV-10-like beta-barrel" evidence="15">
    <location>
        <begin position="400"/>
        <end position="479"/>
    </location>
</feature>
<evidence type="ECO:0000256" key="8">
    <source>
        <dbReference type="ARBA" id="ARBA00022840"/>
    </source>
</evidence>
<feature type="compositionally biased region" description="Basic and acidic residues" evidence="12">
    <location>
        <begin position="39"/>
        <end position="48"/>
    </location>
</feature>
<dbReference type="GO" id="GO:0016787">
    <property type="term" value="F:hydrolase activity"/>
    <property type="evidence" value="ECO:0007669"/>
    <property type="project" value="UniProtKB-KW"/>
</dbReference>
<dbReference type="InterPro" id="IPR041679">
    <property type="entry name" value="DNA2/NAM7-like_C"/>
</dbReference>
<dbReference type="InterPro" id="IPR049079">
    <property type="entry name" value="Mov-10_helical"/>
</dbReference>
<evidence type="ECO:0000256" key="4">
    <source>
        <dbReference type="ARBA" id="ARBA00022490"/>
    </source>
</evidence>
<accession>A0AAN9BAW0</accession>
<feature type="domain" description="Helicase MOV-10 helical" evidence="16">
    <location>
        <begin position="342"/>
        <end position="397"/>
    </location>
</feature>
<feature type="domain" description="DNA2/NAM7 helicase helicase" evidence="13">
    <location>
        <begin position="679"/>
        <end position="751"/>
    </location>
</feature>
<dbReference type="Pfam" id="PF13087">
    <property type="entry name" value="AAA_12"/>
    <property type="match status" value="1"/>
</dbReference>
<dbReference type="GO" id="GO:0003724">
    <property type="term" value="F:RNA helicase activity"/>
    <property type="evidence" value="ECO:0007669"/>
    <property type="project" value="UniProtKB-EC"/>
</dbReference>
<dbReference type="EC" id="3.6.4.13" evidence="3"/>
<evidence type="ECO:0000259" key="13">
    <source>
        <dbReference type="Pfam" id="PF13086"/>
    </source>
</evidence>
<organism evidence="17 18">
    <name type="scientific">Littorina saxatilis</name>
    <dbReference type="NCBI Taxonomy" id="31220"/>
    <lineage>
        <taxon>Eukaryota</taxon>
        <taxon>Metazoa</taxon>
        <taxon>Spiralia</taxon>
        <taxon>Lophotrochozoa</taxon>
        <taxon>Mollusca</taxon>
        <taxon>Gastropoda</taxon>
        <taxon>Caenogastropoda</taxon>
        <taxon>Littorinimorpha</taxon>
        <taxon>Littorinoidea</taxon>
        <taxon>Littorinidae</taxon>
        <taxon>Littorina</taxon>
    </lineage>
</organism>
<evidence type="ECO:0000256" key="7">
    <source>
        <dbReference type="ARBA" id="ARBA00022806"/>
    </source>
</evidence>
<dbReference type="GO" id="GO:0036464">
    <property type="term" value="C:cytoplasmic ribonucleoprotein granule"/>
    <property type="evidence" value="ECO:0007669"/>
    <property type="project" value="UniProtKB-SubCell"/>
</dbReference>
<reference evidence="17 18" key="1">
    <citation type="submission" date="2024-02" db="EMBL/GenBank/DDBJ databases">
        <title>Chromosome-scale genome assembly of the rough periwinkle Littorina saxatilis.</title>
        <authorList>
            <person name="De Jode A."/>
            <person name="Faria R."/>
            <person name="Formenti G."/>
            <person name="Sims Y."/>
            <person name="Smith T.P."/>
            <person name="Tracey A."/>
            <person name="Wood J.M.D."/>
            <person name="Zagrodzka Z.B."/>
            <person name="Johannesson K."/>
            <person name="Butlin R.K."/>
            <person name="Leder E.H."/>
        </authorList>
    </citation>
    <scope>NUCLEOTIDE SEQUENCE [LARGE SCALE GENOMIC DNA]</scope>
    <source>
        <strain evidence="17">Snail1</strain>
        <tissue evidence="17">Muscle</tissue>
    </source>
</reference>
<feature type="domain" description="DNA2/NAM7 helicase helicase" evidence="13">
    <location>
        <begin position="570"/>
        <end position="664"/>
    </location>
</feature>
<dbReference type="Proteomes" id="UP001374579">
    <property type="component" value="Unassembled WGS sequence"/>
</dbReference>
<evidence type="ECO:0000256" key="6">
    <source>
        <dbReference type="ARBA" id="ARBA00022801"/>
    </source>
</evidence>
<comment type="catalytic activity">
    <reaction evidence="11">
        <text>ATP + H2O = ADP + phosphate + H(+)</text>
        <dbReference type="Rhea" id="RHEA:13065"/>
        <dbReference type="ChEBI" id="CHEBI:15377"/>
        <dbReference type="ChEBI" id="CHEBI:15378"/>
        <dbReference type="ChEBI" id="CHEBI:30616"/>
        <dbReference type="ChEBI" id="CHEBI:43474"/>
        <dbReference type="ChEBI" id="CHEBI:456216"/>
        <dbReference type="EC" id="3.6.4.13"/>
    </reaction>
</comment>
<proteinExistence type="inferred from homology"/>
<name>A0AAN9BAW0_9CAEN</name>
<dbReference type="CDD" id="cd18808">
    <property type="entry name" value="SF1_C_Upf1"/>
    <property type="match status" value="1"/>
</dbReference>
<comment type="similarity">
    <text evidence="2">Belongs to the DNA2/NAM7 helicase family. SDE3 subfamily.</text>
</comment>
<dbReference type="InterPro" id="IPR027417">
    <property type="entry name" value="P-loop_NTPase"/>
</dbReference>
<dbReference type="Pfam" id="PF21635">
    <property type="entry name" value="Mov-10_helical"/>
    <property type="match status" value="1"/>
</dbReference>
<dbReference type="PANTHER" id="PTHR45418">
    <property type="entry name" value="CANCER/TESTIS ANTIGEN 55"/>
    <property type="match status" value="1"/>
</dbReference>
<keyword evidence="6" id="KW-0378">Hydrolase</keyword>
<dbReference type="InterPro" id="IPR049080">
    <property type="entry name" value="MOV-10-like_beta-barrel"/>
</dbReference>
<dbReference type="CDD" id="cd18078">
    <property type="entry name" value="DEXXQc_Mov10L1"/>
    <property type="match status" value="1"/>
</dbReference>
<comment type="subcellular location">
    <subcellularLocation>
        <location evidence="1">Cytoplasm</location>
        <location evidence="1">Cytoplasmic ribonucleoprotein granule</location>
    </subcellularLocation>
</comment>
<evidence type="ECO:0000313" key="17">
    <source>
        <dbReference type="EMBL" id="KAK7101774.1"/>
    </source>
</evidence>
<dbReference type="Pfam" id="PF21634">
    <property type="entry name" value="MOV-10_beta-barrel"/>
    <property type="match status" value="1"/>
</dbReference>
<evidence type="ECO:0000256" key="2">
    <source>
        <dbReference type="ARBA" id="ARBA00005601"/>
    </source>
</evidence>
<comment type="caution">
    <text evidence="17">The sequence shown here is derived from an EMBL/GenBank/DDBJ whole genome shotgun (WGS) entry which is preliminary data.</text>
</comment>
<evidence type="ECO:0000256" key="3">
    <source>
        <dbReference type="ARBA" id="ARBA00012552"/>
    </source>
</evidence>
<dbReference type="Pfam" id="PF13086">
    <property type="entry name" value="AAA_11"/>
    <property type="match status" value="2"/>
</dbReference>
<evidence type="ECO:0000256" key="5">
    <source>
        <dbReference type="ARBA" id="ARBA00022741"/>
    </source>
</evidence>
<dbReference type="Gene3D" id="3.40.50.300">
    <property type="entry name" value="P-loop containing nucleotide triphosphate hydrolases"/>
    <property type="match status" value="2"/>
</dbReference>
<keyword evidence="4" id="KW-0963">Cytoplasm</keyword>
<evidence type="ECO:0000259" key="16">
    <source>
        <dbReference type="Pfam" id="PF21635"/>
    </source>
</evidence>
<dbReference type="EMBL" id="JBAMIC010000010">
    <property type="protein sequence ID" value="KAK7101774.1"/>
    <property type="molecule type" value="Genomic_DNA"/>
</dbReference>
<evidence type="ECO:0000256" key="1">
    <source>
        <dbReference type="ARBA" id="ARBA00004331"/>
    </source>
</evidence>
<protein>
    <recommendedName>
        <fullName evidence="3">RNA helicase</fullName>
        <ecNumber evidence="3">3.6.4.13</ecNumber>
    </recommendedName>
</protein>
<dbReference type="InterPro" id="IPR041677">
    <property type="entry name" value="DNA2/NAM7_AAA_11"/>
</dbReference>
<dbReference type="SUPFAM" id="SSF52540">
    <property type="entry name" value="P-loop containing nucleoside triphosphate hydrolases"/>
    <property type="match status" value="1"/>
</dbReference>
<evidence type="ECO:0000313" key="18">
    <source>
        <dbReference type="Proteomes" id="UP001374579"/>
    </source>
</evidence>
<feature type="region of interest" description="Disordered" evidence="12">
    <location>
        <begin position="1008"/>
        <end position="1029"/>
    </location>
</feature>
<dbReference type="GO" id="GO:0031047">
    <property type="term" value="P:regulatory ncRNA-mediated gene silencing"/>
    <property type="evidence" value="ECO:0007669"/>
    <property type="project" value="UniProtKB-KW"/>
</dbReference>
<dbReference type="GO" id="GO:0003723">
    <property type="term" value="F:RNA binding"/>
    <property type="evidence" value="ECO:0007669"/>
    <property type="project" value="UniProtKB-KW"/>
</dbReference>
<dbReference type="AlphaFoldDB" id="A0AAN9BAW0"/>
<dbReference type="InterPro" id="IPR047187">
    <property type="entry name" value="SF1_C_Upf1"/>
</dbReference>
<keyword evidence="18" id="KW-1185">Reference proteome</keyword>
<keyword evidence="7" id="KW-0347">Helicase</keyword>
<keyword evidence="8" id="KW-0067">ATP-binding</keyword>
<dbReference type="PANTHER" id="PTHR45418:SF1">
    <property type="entry name" value="CANCER_TESTIS ANTIGEN 55"/>
    <property type="match status" value="1"/>
</dbReference>
<sequence length="1029" mass="115259">MFSVLSKAVDFVLSTVLFPQDDEEEQPRADDFNNSSTRHAGDVPDRDQDQQDVLLTAMIDEKEKNAEAQTVPFTGKVTQVFCRHGLIDGKVYFASDAVSSRNAVQVGDTVNVVARQQYKDGGWIAESVTVVDSLWEEEKELTPVVPTGEVGKVTQFSSRDKEGIINKNIWFNMAVCQEGYLPVKGDWVTVELDVSSSTQDKDDASENKGDDYDGFAFVESDPYTYALKVAPLREWCFEGVISAALMDHGYINEEVYFRRDACLNGYRPRRGDSVKVGAIESTQGKSNWRAIYVVPTSSDSSAFRNRNRSRQQTVGQGRGFLVAGQRPQNFNRQHKMSIPNKLPAYPCPEELRQCILDQQELTFHAPCISQRLSMDNYIQRMATLLHMEEVQMELDIQEFSMQRVCLQNAGEYLSLQVPGLEEGRPSVLIGDSVILSSPVDPDEPQYQGIVHELQRDKVMLKFNAEFHCRYNGEDYNVAFTFNRTSLRRCHQAAHLAFTRLGETVLFPKEVKLKPAQVDLTNIRQNTSSKLQQSQRSLQSLNFNETNGNAKHYVPNINRDVQDAISFYNSNLNDRQKAAVIQILLGQGRPLPYIIFGPPGTGKTITVVESILQVLTRIPGSRLVACTPSNSAADLLAERLHNSGVIKMSDMVRLNAFNRSADAIPESIQGYCSTGEKLDVLCRYRIVIATCNTAGLLYTADLKAGHFTHAFVDEAGQATEPECLIPAGLVAGADGQIVLAGDPKQLGPVLMSPFAKMYGLELSFLERLMERLPYQHDNHLYPEHGGFDSALVTMLVNNYRCHSSILRLPSDLFYFGELKECASHDLTHTFVNWHLLPKQGVPLVFCGVRGEDVREGDSPSWFNPSETVEVVRYLQGLLGNQPPLHPDSIGVITPYRKQVEKIRMMIDRLGIPRVKVGSVEEFQGQERQAIIISTVRSNERLLRSDVRHVLGFLSNPKRFNVSITRAQALLVVIGNPHVLVKDEYWQSFIKMCVEVGCYTGCKPPEMLTSPCQQNSHENGRTSPDAEPVSR</sequence>